<dbReference type="NCBIfam" id="TIGR00177">
    <property type="entry name" value="molyb_syn"/>
    <property type="match status" value="1"/>
</dbReference>
<dbReference type="InterPro" id="IPR008135">
    <property type="entry name" value="Competence-induced_CinA"/>
</dbReference>
<dbReference type="InterPro" id="IPR001453">
    <property type="entry name" value="MoaB/Mog_dom"/>
</dbReference>
<evidence type="ECO:0000313" key="3">
    <source>
        <dbReference type="EMBL" id="RKD28512.1"/>
    </source>
</evidence>
<evidence type="ECO:0000259" key="2">
    <source>
        <dbReference type="SMART" id="SM00852"/>
    </source>
</evidence>
<dbReference type="Pfam" id="PF00994">
    <property type="entry name" value="MoCF_biosynth"/>
    <property type="match status" value="1"/>
</dbReference>
<protein>
    <recommendedName>
        <fullName evidence="1">Putative competence-damage inducible protein</fullName>
    </recommendedName>
</protein>
<dbReference type="InterPro" id="IPR008136">
    <property type="entry name" value="CinA_C"/>
</dbReference>
<name>A0A419STM8_9FIRM</name>
<accession>A0A419STM8</accession>
<dbReference type="OrthoDB" id="9801454at2"/>
<dbReference type="InterPro" id="IPR036425">
    <property type="entry name" value="MoaB/Mog-like_dom_sf"/>
</dbReference>
<dbReference type="Pfam" id="PF18146">
    <property type="entry name" value="CinA_KH"/>
    <property type="match status" value="1"/>
</dbReference>
<dbReference type="Pfam" id="PF02464">
    <property type="entry name" value="CinA"/>
    <property type="match status" value="1"/>
</dbReference>
<dbReference type="SMART" id="SM00852">
    <property type="entry name" value="MoCF_biosynth"/>
    <property type="match status" value="1"/>
</dbReference>
<proteinExistence type="inferred from homology"/>
<dbReference type="InterPro" id="IPR041424">
    <property type="entry name" value="CinA_KH"/>
</dbReference>
<reference evidence="3 4" key="1">
    <citation type="submission" date="2016-08" db="EMBL/GenBank/DDBJ databases">
        <title>A new outlook on sporulation: Clostridium algidixylanolyticum.</title>
        <authorList>
            <person name="Poppleton D.I."/>
            <person name="Gribaldo S."/>
        </authorList>
    </citation>
    <scope>NUCLEOTIDE SEQUENCE [LARGE SCALE GENOMIC DNA]</scope>
    <source>
        <strain evidence="3 4">SPL73</strain>
    </source>
</reference>
<sequence length="415" mass="45710">MVVELVSVGTELLLGNIVNTNTQYLAEKCALLGLSMYHQVTVGDNRERLSQVLKTALDRSDVVILTGGLGPTEDDLTKEVCAEVMGSSLEEDDHTRDLITEYFKNSIYKEIPDNNWKQALVPQGAKVLENHNGTAPGLILEKDGKTAILLPGPPGELKPLFEEQVFPYLQERQPEVIRSQMIKLCGQGESQVEDKLLDLINGQSNPTIATYAKTAEVHLRITAKASNEEEAKELLKPVVKEIKNRFGNDVFTTKEEETIEMAVVRLLKKHELTVTTAESCTGGLISGRIVNVSGASEVFREGFVTYSNKAKRKRLNVNKSTLKQYGAVSKQTAKEMALGGVFATGADVCIAVTGIAGPISEGEKPVGLVYIACYLKDKVKVEEYHFKGNREKIREQSVVKALDLLRRSILSNYNT</sequence>
<dbReference type="NCBIfam" id="NF001813">
    <property type="entry name" value="PRK00549.1"/>
    <property type="match status" value="1"/>
</dbReference>
<dbReference type="PANTHER" id="PTHR13939:SF0">
    <property type="entry name" value="NMN AMIDOHYDROLASE-LIKE PROTEIN YFAY"/>
    <property type="match status" value="1"/>
</dbReference>
<dbReference type="Gene3D" id="3.30.70.2860">
    <property type="match status" value="1"/>
</dbReference>
<dbReference type="HAMAP" id="MF_00226_B">
    <property type="entry name" value="CinA_B"/>
    <property type="match status" value="1"/>
</dbReference>
<comment type="caution">
    <text evidence="3">The sequence shown here is derived from an EMBL/GenBank/DDBJ whole genome shotgun (WGS) entry which is preliminary data.</text>
</comment>
<dbReference type="EMBL" id="MCIA01000034">
    <property type="protein sequence ID" value="RKD28512.1"/>
    <property type="molecule type" value="Genomic_DNA"/>
</dbReference>
<dbReference type="Gene3D" id="3.40.980.10">
    <property type="entry name" value="MoaB/Mog-like domain"/>
    <property type="match status" value="1"/>
</dbReference>
<dbReference type="SUPFAM" id="SSF53218">
    <property type="entry name" value="Molybdenum cofactor biosynthesis proteins"/>
    <property type="match status" value="1"/>
</dbReference>
<dbReference type="PANTHER" id="PTHR13939">
    <property type="entry name" value="NICOTINAMIDE-NUCLEOTIDE AMIDOHYDROLASE PNCC"/>
    <property type="match status" value="1"/>
</dbReference>
<dbReference type="InterPro" id="IPR050101">
    <property type="entry name" value="CinA"/>
</dbReference>
<gene>
    <name evidence="1" type="primary">cinA</name>
    <name evidence="3" type="ORF">BET01_09820</name>
</gene>
<dbReference type="NCBIfam" id="TIGR00200">
    <property type="entry name" value="cinA_nterm"/>
    <property type="match status" value="1"/>
</dbReference>
<dbReference type="InterPro" id="IPR036653">
    <property type="entry name" value="CinA-like_C"/>
</dbReference>
<feature type="domain" description="MoaB/Mog" evidence="2">
    <location>
        <begin position="4"/>
        <end position="172"/>
    </location>
</feature>
<organism evidence="3 4">
    <name type="scientific">Lacrimispora algidixylanolytica</name>
    <dbReference type="NCBI Taxonomy" id="94868"/>
    <lineage>
        <taxon>Bacteria</taxon>
        <taxon>Bacillati</taxon>
        <taxon>Bacillota</taxon>
        <taxon>Clostridia</taxon>
        <taxon>Lachnospirales</taxon>
        <taxon>Lachnospiraceae</taxon>
        <taxon>Lacrimispora</taxon>
    </lineage>
</organism>
<dbReference type="Proteomes" id="UP000284277">
    <property type="component" value="Unassembled WGS sequence"/>
</dbReference>
<dbReference type="Gene3D" id="3.90.950.20">
    <property type="entry name" value="CinA-like"/>
    <property type="match status" value="1"/>
</dbReference>
<dbReference type="SUPFAM" id="SSF142433">
    <property type="entry name" value="CinA-like"/>
    <property type="match status" value="1"/>
</dbReference>
<dbReference type="CDD" id="cd00885">
    <property type="entry name" value="cinA"/>
    <property type="match status" value="1"/>
</dbReference>
<comment type="similarity">
    <text evidence="1">Belongs to the CinA family.</text>
</comment>
<evidence type="ECO:0000313" key="4">
    <source>
        <dbReference type="Proteomes" id="UP000284277"/>
    </source>
</evidence>
<keyword evidence="4" id="KW-1185">Reference proteome</keyword>
<dbReference type="NCBIfam" id="TIGR00199">
    <property type="entry name" value="PncC_domain"/>
    <property type="match status" value="1"/>
</dbReference>
<dbReference type="RefSeq" id="WP_120198473.1">
    <property type="nucleotide sequence ID" value="NZ_MCIA01000034.1"/>
</dbReference>
<dbReference type="PIRSF" id="PIRSF006728">
    <property type="entry name" value="CinA"/>
    <property type="match status" value="1"/>
</dbReference>
<evidence type="ECO:0000256" key="1">
    <source>
        <dbReference type="HAMAP-Rule" id="MF_00226"/>
    </source>
</evidence>
<dbReference type="AlphaFoldDB" id="A0A419STM8"/>